<feature type="transmembrane region" description="Helical" evidence="2">
    <location>
        <begin position="319"/>
        <end position="342"/>
    </location>
</feature>
<keyword evidence="4" id="KW-1185">Reference proteome</keyword>
<feature type="transmembrane region" description="Helical" evidence="2">
    <location>
        <begin position="373"/>
        <end position="394"/>
    </location>
</feature>
<feature type="compositionally biased region" description="Basic and acidic residues" evidence="1">
    <location>
        <begin position="1"/>
        <end position="11"/>
    </location>
</feature>
<dbReference type="HOGENOM" id="CLU_036901_0_0_11"/>
<dbReference type="RefSeq" id="WP_015657988.1">
    <property type="nucleotide sequence ID" value="NC_020504.1"/>
</dbReference>
<dbReference type="AlphaFoldDB" id="K4R4H8"/>
<dbReference type="OrthoDB" id="4339140at2"/>
<dbReference type="EMBL" id="HE971709">
    <property type="protein sequence ID" value="CCK27609.1"/>
    <property type="molecule type" value="Genomic_DNA"/>
</dbReference>
<evidence type="ECO:0000313" key="3">
    <source>
        <dbReference type="EMBL" id="CCK27609.1"/>
    </source>
</evidence>
<proteinExistence type="predicted"/>
<dbReference type="PATRIC" id="fig|1214101.3.peg.3275"/>
<accession>K4R4H8</accession>
<dbReference type="STRING" id="1214101.BN159_3230"/>
<keyword evidence="2" id="KW-1133">Transmembrane helix</keyword>
<sequence>MSGLGELDRPGKPSSPGGWDVRSKEWAVGEADLAGSDVAGSESTGSGGLGSAPVTAVSEAAVQESAVPGSAVPESGEPRSAPAAERPQTAGRRTTVDPVKALMHRHRELCERAVDPLEIAAGLEAHGVTDRTAARFRHRDVFSLAEEMYARVPRDGDAPARTTTPDAPRARADWAVLALLPGVLCAATATGLRLTEGQPRLIVAVVGAPAVALALRAALSRGPLRLADRAQRPTAAWTCWLIAYAALGDALLSAALTGGPDALPTGSPHGAWPSAAAGVLALALSCAPAAWCAHLFAARARRRLAASRGLEEYATSVQPLLLGTFALYLAALTALLALSGVALDELAAYPQILTLGALLLLARLLAAHGFTHAPALVLSVATGAEATALASVFAARLPGCAFLATPVESLVTTWGPGAVPTLVCGAGALTLLIHSSRTLTRASAHATPDVPC</sequence>
<keyword evidence="2" id="KW-0812">Transmembrane</keyword>
<dbReference type="eggNOG" id="ENOG5033Q7Y">
    <property type="taxonomic scope" value="Bacteria"/>
</dbReference>
<protein>
    <submittedName>
        <fullName evidence="3">Integral membrane protein</fullName>
    </submittedName>
</protein>
<organism evidence="3 4">
    <name type="scientific">Streptomyces davaonensis (strain DSM 101723 / JCM 4913 / KCC S-0913 / 768)</name>
    <dbReference type="NCBI Taxonomy" id="1214101"/>
    <lineage>
        <taxon>Bacteria</taxon>
        <taxon>Bacillati</taxon>
        <taxon>Actinomycetota</taxon>
        <taxon>Actinomycetes</taxon>
        <taxon>Kitasatosporales</taxon>
        <taxon>Streptomycetaceae</taxon>
        <taxon>Streptomyces</taxon>
    </lineage>
</organism>
<evidence type="ECO:0000256" key="2">
    <source>
        <dbReference type="SAM" id="Phobius"/>
    </source>
</evidence>
<reference evidence="3 4" key="1">
    <citation type="journal article" date="2012" name="J. Bacteriol.">
        <title>Genome sequence of the bacterium Streptomyces davawensis JCM 4913 and heterologous production of the unique antibiotic roseoflavin.</title>
        <authorList>
            <person name="Jankowitsch F."/>
            <person name="Schwarz J."/>
            <person name="Ruckert C."/>
            <person name="Gust B."/>
            <person name="Szczepanowski R."/>
            <person name="Blom J."/>
            <person name="Pelzer S."/>
            <person name="Kalinowski J."/>
            <person name="Mack M."/>
        </authorList>
    </citation>
    <scope>NUCLEOTIDE SEQUENCE [LARGE SCALE GENOMIC DNA]</scope>
    <source>
        <strain evidence="4">DSM 101723 / JCM 4913 / KCC S-0913 / 768</strain>
    </source>
</reference>
<feature type="compositionally biased region" description="Low complexity" evidence="1">
    <location>
        <begin position="54"/>
        <end position="67"/>
    </location>
</feature>
<name>K4R4H8_STRDJ</name>
<feature type="transmembrane region" description="Helical" evidence="2">
    <location>
        <begin position="276"/>
        <end position="298"/>
    </location>
</feature>
<dbReference type="KEGG" id="sdv:BN159_3230"/>
<feature type="transmembrane region" description="Helical" evidence="2">
    <location>
        <begin position="201"/>
        <end position="219"/>
    </location>
</feature>
<feature type="region of interest" description="Disordered" evidence="1">
    <location>
        <begin position="1"/>
        <end position="96"/>
    </location>
</feature>
<dbReference type="Proteomes" id="UP000008043">
    <property type="component" value="Chromosome"/>
</dbReference>
<evidence type="ECO:0000313" key="4">
    <source>
        <dbReference type="Proteomes" id="UP000008043"/>
    </source>
</evidence>
<feature type="transmembrane region" description="Helical" evidence="2">
    <location>
        <begin position="348"/>
        <end position="366"/>
    </location>
</feature>
<gene>
    <name evidence="3" type="ORF">BN159_3230</name>
</gene>
<feature type="transmembrane region" description="Helical" evidence="2">
    <location>
        <begin position="235"/>
        <end position="256"/>
    </location>
</feature>
<feature type="transmembrane region" description="Helical" evidence="2">
    <location>
        <begin position="414"/>
        <end position="433"/>
    </location>
</feature>
<evidence type="ECO:0000256" key="1">
    <source>
        <dbReference type="SAM" id="MobiDB-lite"/>
    </source>
</evidence>
<keyword evidence="2" id="KW-0472">Membrane</keyword>